<protein>
    <submittedName>
        <fullName evidence="1">Uncharacterized protein</fullName>
    </submittedName>
</protein>
<reference evidence="1 2" key="1">
    <citation type="submission" date="2024-11" db="EMBL/GenBank/DDBJ databases">
        <title>A near-complete genome assembly of Cinchona calisaya.</title>
        <authorList>
            <person name="Lian D.C."/>
            <person name="Zhao X.W."/>
            <person name="Wei L."/>
        </authorList>
    </citation>
    <scope>NUCLEOTIDE SEQUENCE [LARGE SCALE GENOMIC DNA]</scope>
    <source>
        <tissue evidence="1">Nenye</tissue>
    </source>
</reference>
<comment type="caution">
    <text evidence="1">The sequence shown here is derived from an EMBL/GenBank/DDBJ whole genome shotgun (WGS) entry which is preliminary data.</text>
</comment>
<keyword evidence="2" id="KW-1185">Reference proteome</keyword>
<accession>A0ABD3AC29</accession>
<dbReference type="EMBL" id="JBJUIK010000004">
    <property type="protein sequence ID" value="KAL3529326.1"/>
    <property type="molecule type" value="Genomic_DNA"/>
</dbReference>
<gene>
    <name evidence="1" type="ORF">ACH5RR_008648</name>
</gene>
<name>A0ABD3AC29_9GENT</name>
<organism evidence="1 2">
    <name type="scientific">Cinchona calisaya</name>
    <dbReference type="NCBI Taxonomy" id="153742"/>
    <lineage>
        <taxon>Eukaryota</taxon>
        <taxon>Viridiplantae</taxon>
        <taxon>Streptophyta</taxon>
        <taxon>Embryophyta</taxon>
        <taxon>Tracheophyta</taxon>
        <taxon>Spermatophyta</taxon>
        <taxon>Magnoliopsida</taxon>
        <taxon>eudicotyledons</taxon>
        <taxon>Gunneridae</taxon>
        <taxon>Pentapetalae</taxon>
        <taxon>asterids</taxon>
        <taxon>lamiids</taxon>
        <taxon>Gentianales</taxon>
        <taxon>Rubiaceae</taxon>
        <taxon>Cinchonoideae</taxon>
        <taxon>Cinchoneae</taxon>
        <taxon>Cinchona</taxon>
    </lineage>
</organism>
<evidence type="ECO:0000313" key="2">
    <source>
        <dbReference type="Proteomes" id="UP001630127"/>
    </source>
</evidence>
<evidence type="ECO:0000313" key="1">
    <source>
        <dbReference type="EMBL" id="KAL3529326.1"/>
    </source>
</evidence>
<sequence length="157" mass="17259">MDYTLLYSGKARVSKAQAIRMPTELACLPSTKGSLSQLIISWQLASQREELVVLASLLAFIPWSLWLVRCQSLFPLANKAVQTMVELVSNMSIIFPLKNTSFVGLVSQNLHAPIRVVQATLSRVVALFWLRDFMGVKLSVDGFSFGNLGQSQGDGIA</sequence>
<proteinExistence type="predicted"/>
<dbReference type="Proteomes" id="UP001630127">
    <property type="component" value="Unassembled WGS sequence"/>
</dbReference>
<dbReference type="AlphaFoldDB" id="A0ABD3AC29"/>